<dbReference type="AlphaFoldDB" id="A0AA36E4Z2"/>
<reference evidence="3" key="1">
    <citation type="submission" date="2023-04" db="EMBL/GenBank/DDBJ databases">
        <authorList>
            <person name="Vijverberg K."/>
            <person name="Xiong W."/>
            <person name="Schranz E."/>
        </authorList>
    </citation>
    <scope>NUCLEOTIDE SEQUENCE</scope>
</reference>
<evidence type="ECO:0000259" key="2">
    <source>
        <dbReference type="PROSITE" id="PS50891"/>
    </source>
</evidence>
<dbReference type="PANTHER" id="PTHR31301:SF185">
    <property type="entry name" value="LOB DOMAIN-CONTAINING PROTEIN-RELATED"/>
    <property type="match status" value="1"/>
</dbReference>
<dbReference type="Pfam" id="PF03195">
    <property type="entry name" value="LOB"/>
    <property type="match status" value="1"/>
</dbReference>
<sequence>MPLRDGARPPCAACRHKHYRCTIDCPLAPYFPANEPEVFQNVLRLYGISNVTKILNQLNDNVEKQEAIISIKYESNIRKINPVHGCYGLTVSLQQNLNALMNELQRVRLLLESHRRNNINNQQWEILQDNSQIMPSFTGLPVNNQIINDQSVGGLSNIPNDQYNQGFHFGGPSDHNAINEVLASTTMEPPFEDLGDQDDNEE</sequence>
<feature type="domain" description="LOB" evidence="2">
    <location>
        <begin position="9"/>
        <end position="111"/>
    </location>
</feature>
<accession>A0AA36E4Z2</accession>
<dbReference type="EMBL" id="OX465080">
    <property type="protein sequence ID" value="CAI9283241.1"/>
    <property type="molecule type" value="Genomic_DNA"/>
</dbReference>
<protein>
    <recommendedName>
        <fullName evidence="2">LOB domain-containing protein</fullName>
    </recommendedName>
</protein>
<organism evidence="3 4">
    <name type="scientific">Lactuca saligna</name>
    <name type="common">Willowleaf lettuce</name>
    <dbReference type="NCBI Taxonomy" id="75948"/>
    <lineage>
        <taxon>Eukaryota</taxon>
        <taxon>Viridiplantae</taxon>
        <taxon>Streptophyta</taxon>
        <taxon>Embryophyta</taxon>
        <taxon>Tracheophyta</taxon>
        <taxon>Spermatophyta</taxon>
        <taxon>Magnoliopsida</taxon>
        <taxon>eudicotyledons</taxon>
        <taxon>Gunneridae</taxon>
        <taxon>Pentapetalae</taxon>
        <taxon>asterids</taxon>
        <taxon>campanulids</taxon>
        <taxon>Asterales</taxon>
        <taxon>Asteraceae</taxon>
        <taxon>Cichorioideae</taxon>
        <taxon>Cichorieae</taxon>
        <taxon>Lactucinae</taxon>
        <taxon>Lactuca</taxon>
    </lineage>
</organism>
<evidence type="ECO:0000256" key="1">
    <source>
        <dbReference type="ARBA" id="ARBA00005474"/>
    </source>
</evidence>
<dbReference type="Proteomes" id="UP001177003">
    <property type="component" value="Chromosome 4"/>
</dbReference>
<comment type="similarity">
    <text evidence="1">Belongs to the LOB domain-containing protein family.</text>
</comment>
<name>A0AA36E4Z2_LACSI</name>
<dbReference type="PANTHER" id="PTHR31301">
    <property type="entry name" value="LOB DOMAIN-CONTAINING PROTEIN 4-RELATED"/>
    <property type="match status" value="1"/>
</dbReference>
<keyword evidence="4" id="KW-1185">Reference proteome</keyword>
<dbReference type="PROSITE" id="PS50891">
    <property type="entry name" value="LOB"/>
    <property type="match status" value="1"/>
</dbReference>
<evidence type="ECO:0000313" key="4">
    <source>
        <dbReference type="Proteomes" id="UP001177003"/>
    </source>
</evidence>
<proteinExistence type="inferred from homology"/>
<evidence type="ECO:0000313" key="3">
    <source>
        <dbReference type="EMBL" id="CAI9283241.1"/>
    </source>
</evidence>
<dbReference type="InterPro" id="IPR004883">
    <property type="entry name" value="LOB"/>
</dbReference>
<gene>
    <name evidence="3" type="ORF">LSALG_LOCUS22844</name>
</gene>